<dbReference type="AlphaFoldDB" id="K0IEY6"/>
<evidence type="ECO:0000313" key="2">
    <source>
        <dbReference type="EMBL" id="AFU59921.1"/>
    </source>
</evidence>
<evidence type="ECO:0000313" key="3">
    <source>
        <dbReference type="Proteomes" id="UP000008037"/>
    </source>
</evidence>
<dbReference type="KEGG" id="nga:Ngar_c30030"/>
<keyword evidence="1" id="KW-0472">Membrane</keyword>
<proteinExistence type="predicted"/>
<dbReference type="BioCyc" id="CNIT1237085:G1324-3003-MONOMER"/>
<keyword evidence="1" id="KW-0812">Transmembrane</keyword>
<dbReference type="InParanoid" id="K0IEY6"/>
<dbReference type="EMBL" id="CP002408">
    <property type="protein sequence ID" value="AFU59921.1"/>
    <property type="molecule type" value="Genomic_DNA"/>
</dbReference>
<keyword evidence="3" id="KW-1185">Reference proteome</keyword>
<feature type="transmembrane region" description="Helical" evidence="1">
    <location>
        <begin position="52"/>
        <end position="78"/>
    </location>
</feature>
<dbReference type="GeneID" id="13796812"/>
<feature type="transmembrane region" description="Helical" evidence="1">
    <location>
        <begin position="14"/>
        <end position="40"/>
    </location>
</feature>
<gene>
    <name evidence="2" type="ordered locus">Ngar_c30030</name>
</gene>
<feature type="transmembrane region" description="Helical" evidence="1">
    <location>
        <begin position="113"/>
        <end position="138"/>
    </location>
</feature>
<dbReference type="HOGENOM" id="CLU_147147_0_0_2"/>
<keyword evidence="1" id="KW-1133">Transmembrane helix</keyword>
<sequence length="152" mass="15960">MLLGQLLLQTGAEIAIIAAAVIVGLIALWIIVTIPVWIAAKILTLGRAKFTRAMLVTAVGPIVYAIVFFISVAVLTVALGDPTIPAIIAFILAFIAWIGVFKKGFETGWIRALAIAILATIVFAIIGVIITLIMQAIVPGAPPITPIPLQQA</sequence>
<evidence type="ECO:0000256" key="1">
    <source>
        <dbReference type="SAM" id="Phobius"/>
    </source>
</evidence>
<dbReference type="RefSeq" id="WP_015020455.1">
    <property type="nucleotide sequence ID" value="NC_018719.1"/>
</dbReference>
<reference evidence="2 3" key="1">
    <citation type="journal article" date="2012" name="Environ. Microbiol.">
        <title>The genome of the ammonia-oxidizing Candidatus Nitrososphaera gargensis: insights into metabolic versatility and environmental adaptations.</title>
        <authorList>
            <person name="Spang A."/>
            <person name="Poehlein A."/>
            <person name="Offre P."/>
            <person name="Zumbragel S."/>
            <person name="Haider S."/>
            <person name="Rychlik N."/>
            <person name="Nowka B."/>
            <person name="Schmeisser C."/>
            <person name="Lebedeva E.V."/>
            <person name="Rattei T."/>
            <person name="Bohm C."/>
            <person name="Schmid M."/>
            <person name="Galushko A."/>
            <person name="Hatzenpichler R."/>
            <person name="Weinmaier T."/>
            <person name="Daniel R."/>
            <person name="Schleper C."/>
            <person name="Spieck E."/>
            <person name="Streit W."/>
            <person name="Wagner M."/>
        </authorList>
    </citation>
    <scope>NUCLEOTIDE SEQUENCE [LARGE SCALE GENOMIC DNA]</scope>
    <source>
        <strain evidence="3">Ga9.2</strain>
    </source>
</reference>
<organism evidence="2 3">
    <name type="scientific">Nitrososphaera gargensis (strain Ga9.2)</name>
    <dbReference type="NCBI Taxonomy" id="1237085"/>
    <lineage>
        <taxon>Archaea</taxon>
        <taxon>Nitrososphaerota</taxon>
        <taxon>Nitrososphaeria</taxon>
        <taxon>Nitrososphaerales</taxon>
        <taxon>Nitrososphaeraceae</taxon>
        <taxon>Nitrososphaera</taxon>
    </lineage>
</organism>
<dbReference type="Proteomes" id="UP000008037">
    <property type="component" value="Chromosome"/>
</dbReference>
<name>K0IEY6_NITGG</name>
<evidence type="ECO:0008006" key="4">
    <source>
        <dbReference type="Google" id="ProtNLM"/>
    </source>
</evidence>
<protein>
    <recommendedName>
        <fullName evidence="4">Yip1 domain-containing protein</fullName>
    </recommendedName>
</protein>
<feature type="transmembrane region" description="Helical" evidence="1">
    <location>
        <begin position="84"/>
        <end position="101"/>
    </location>
</feature>
<accession>K0IEY6</accession>